<evidence type="ECO:0000256" key="2">
    <source>
        <dbReference type="ARBA" id="ARBA00022741"/>
    </source>
</evidence>
<feature type="transmembrane region" description="Helical" evidence="5">
    <location>
        <begin position="443"/>
        <end position="468"/>
    </location>
</feature>
<evidence type="ECO:0000256" key="4">
    <source>
        <dbReference type="SAM" id="MobiDB-lite"/>
    </source>
</evidence>
<dbReference type="Pfam" id="PF00069">
    <property type="entry name" value="Pkinase"/>
    <property type="match status" value="1"/>
</dbReference>
<evidence type="ECO:0000259" key="6">
    <source>
        <dbReference type="PROSITE" id="PS50011"/>
    </source>
</evidence>
<dbReference type="InterPro" id="IPR011009">
    <property type="entry name" value="Kinase-like_dom_sf"/>
</dbReference>
<keyword evidence="8" id="KW-1185">Reference proteome</keyword>
<keyword evidence="2" id="KW-0547">Nucleotide-binding</keyword>
<dbReference type="InterPro" id="IPR051931">
    <property type="entry name" value="PAK3-like"/>
</dbReference>
<keyword evidence="5" id="KW-1133">Transmembrane helix</keyword>
<dbReference type="GO" id="GO:0004672">
    <property type="term" value="F:protein kinase activity"/>
    <property type="evidence" value="ECO:0007669"/>
    <property type="project" value="InterPro"/>
</dbReference>
<evidence type="ECO:0000256" key="1">
    <source>
        <dbReference type="ARBA" id="ARBA00008874"/>
    </source>
</evidence>
<dbReference type="EMBL" id="MLCF01000004">
    <property type="protein sequence ID" value="OIV39255.1"/>
    <property type="molecule type" value="Genomic_DNA"/>
</dbReference>
<dbReference type="RefSeq" id="WP_071654830.1">
    <property type="nucleotide sequence ID" value="NZ_MLCF01000004.1"/>
</dbReference>
<evidence type="ECO:0000256" key="3">
    <source>
        <dbReference type="ARBA" id="ARBA00022840"/>
    </source>
</evidence>
<dbReference type="PANTHER" id="PTHR45832:SF22">
    <property type="entry name" value="SERINE_THREONINE-PROTEIN KINASE SAMKA-RELATED"/>
    <property type="match status" value="1"/>
</dbReference>
<comment type="caution">
    <text evidence="7">The sequence shown here is derived from an EMBL/GenBank/DDBJ whole genome shotgun (WGS) entry which is preliminary data.</text>
</comment>
<dbReference type="SUPFAM" id="SSF56112">
    <property type="entry name" value="Protein kinase-like (PK-like)"/>
    <property type="match status" value="1"/>
</dbReference>
<evidence type="ECO:0000313" key="8">
    <source>
        <dbReference type="Proteomes" id="UP000243342"/>
    </source>
</evidence>
<dbReference type="SMART" id="SM00220">
    <property type="entry name" value="S_TKc"/>
    <property type="match status" value="1"/>
</dbReference>
<feature type="region of interest" description="Disordered" evidence="4">
    <location>
        <begin position="474"/>
        <end position="510"/>
    </location>
</feature>
<dbReference type="InterPro" id="IPR000719">
    <property type="entry name" value="Prot_kinase_dom"/>
</dbReference>
<dbReference type="Proteomes" id="UP000243342">
    <property type="component" value="Unassembled WGS sequence"/>
</dbReference>
<protein>
    <recommendedName>
        <fullName evidence="6">Protein kinase domain-containing protein</fullName>
    </recommendedName>
</protein>
<keyword evidence="3" id="KW-0067">ATP-binding</keyword>
<dbReference type="STRING" id="1428644.BIV57_01860"/>
<sequence length="510" mass="52801">METRRDPGRYRLTGAAVPRGDGLSGAVAFDAERECEVVITRVPLPEVVSGTLLADEWAQRVAGRGRGRRRAPDAAALPAGSVSGTVGFRALAAARDAAEQPEHRNLVRVFDVFQESGSVQVVSELVSGAEPLGALLEREGPLTPYRAAEVAADLLEALRAVHAGGRVHRNLSPWTVLVCADGTAMLGGAAEGAAQEATCGGGGVRVGPPPAEDGDGGTGPRWGVVEARDREARMGEVGPCAERWSPEQCGPALSAATPERSGAGPQGASGVGFAKGEPGWPPPVAGPETDLWALGVLVFRAVHGRAPFPEEDVERLLRAVRERRGVPRPEPGRPDRLLALRPVVAALLSVDPARRPSAEELRERLLELVARSPQPDAAEPGAWAGAGAGGDRLPVPRARGTVQVRPKGRKNVPAPRGGSRRGDGGRGRRAAGADRSGGRRSGLVTGVLLVLLVLVLVAAGLAAAVFLLPRSGSAKGAPGPVPIQVPSTRQATVEQQSPTRAAPVPDPSLY</sequence>
<keyword evidence="5" id="KW-0812">Transmembrane</keyword>
<gene>
    <name evidence="7" type="ORF">BIV57_01860</name>
</gene>
<accession>A0A1J7BKQ5</accession>
<evidence type="ECO:0000256" key="5">
    <source>
        <dbReference type="SAM" id="Phobius"/>
    </source>
</evidence>
<name>A0A1J7BKQ5_9ACTN</name>
<dbReference type="PANTHER" id="PTHR45832">
    <property type="entry name" value="SERINE/THREONINE-PROTEIN KINASE SAMKA-RELATED-RELATED"/>
    <property type="match status" value="1"/>
</dbReference>
<dbReference type="GO" id="GO:0005524">
    <property type="term" value="F:ATP binding"/>
    <property type="evidence" value="ECO:0007669"/>
    <property type="project" value="UniProtKB-KW"/>
</dbReference>
<feature type="region of interest" description="Disordered" evidence="4">
    <location>
        <begin position="375"/>
        <end position="438"/>
    </location>
</feature>
<feature type="compositionally biased region" description="Polar residues" evidence="4">
    <location>
        <begin position="485"/>
        <end position="499"/>
    </location>
</feature>
<evidence type="ECO:0000313" key="7">
    <source>
        <dbReference type="EMBL" id="OIV39255.1"/>
    </source>
</evidence>
<feature type="domain" description="Protein kinase" evidence="6">
    <location>
        <begin position="13"/>
        <end position="369"/>
    </location>
</feature>
<organism evidence="7 8">
    <name type="scientific">Mangrovactinospora gilvigrisea</name>
    <dbReference type="NCBI Taxonomy" id="1428644"/>
    <lineage>
        <taxon>Bacteria</taxon>
        <taxon>Bacillati</taxon>
        <taxon>Actinomycetota</taxon>
        <taxon>Actinomycetes</taxon>
        <taxon>Kitasatosporales</taxon>
        <taxon>Streptomycetaceae</taxon>
        <taxon>Mangrovactinospora</taxon>
    </lineage>
</organism>
<reference evidence="7 8" key="1">
    <citation type="submission" date="2016-10" db="EMBL/GenBank/DDBJ databases">
        <title>Genome sequence of Streptomyces gilvigriseus MUSC 26.</title>
        <authorList>
            <person name="Lee L.-H."/>
            <person name="Ser H.-L."/>
        </authorList>
    </citation>
    <scope>NUCLEOTIDE SEQUENCE [LARGE SCALE GENOMIC DNA]</scope>
    <source>
        <strain evidence="7 8">MUSC 26</strain>
    </source>
</reference>
<comment type="similarity">
    <text evidence="1">Belongs to the protein kinase superfamily. STE Ser/Thr protein kinase family. STE20 subfamily.</text>
</comment>
<proteinExistence type="inferred from homology"/>
<keyword evidence="5" id="KW-0472">Membrane</keyword>
<dbReference type="AlphaFoldDB" id="A0A1J7BKQ5"/>
<dbReference type="PROSITE" id="PS50011">
    <property type="entry name" value="PROTEIN_KINASE_DOM"/>
    <property type="match status" value="1"/>
</dbReference>
<dbReference type="Gene3D" id="1.10.510.10">
    <property type="entry name" value="Transferase(Phosphotransferase) domain 1"/>
    <property type="match status" value="1"/>
</dbReference>